<dbReference type="Gene3D" id="3.40.50.720">
    <property type="entry name" value="NAD(P)-binding Rossmann-like Domain"/>
    <property type="match status" value="1"/>
</dbReference>
<dbReference type="AlphaFoldDB" id="A0A1H9DJL1"/>
<reference evidence="2 3" key="1">
    <citation type="submission" date="2016-10" db="EMBL/GenBank/DDBJ databases">
        <authorList>
            <person name="de Groot N.N."/>
        </authorList>
    </citation>
    <scope>NUCLEOTIDE SEQUENCE [LARGE SCALE GENOMIC DNA]</scope>
    <source>
        <strain evidence="2 3">DSM 22007</strain>
    </source>
</reference>
<evidence type="ECO:0000259" key="1">
    <source>
        <dbReference type="Pfam" id="PF05368"/>
    </source>
</evidence>
<dbReference type="RefSeq" id="WP_090269269.1">
    <property type="nucleotide sequence ID" value="NZ_FOEP01000004.1"/>
</dbReference>
<name>A0A1H9DJL1_9RHOB</name>
<dbReference type="OrthoDB" id="7771794at2"/>
<dbReference type="STRING" id="657014.SAMN04488092_104183"/>
<evidence type="ECO:0000313" key="2">
    <source>
        <dbReference type="EMBL" id="SEQ13690.1"/>
    </source>
</evidence>
<evidence type="ECO:0000313" key="3">
    <source>
        <dbReference type="Proteomes" id="UP000198634"/>
    </source>
</evidence>
<accession>A0A1H9DJL1</accession>
<dbReference type="InterPro" id="IPR036291">
    <property type="entry name" value="NAD(P)-bd_dom_sf"/>
</dbReference>
<dbReference type="CDD" id="cd05269">
    <property type="entry name" value="TMR_SDR_a"/>
    <property type="match status" value="1"/>
</dbReference>
<dbReference type="SUPFAM" id="SSF51735">
    <property type="entry name" value="NAD(P)-binding Rossmann-fold domains"/>
    <property type="match status" value="1"/>
</dbReference>
<dbReference type="Proteomes" id="UP000198634">
    <property type="component" value="Unassembled WGS sequence"/>
</dbReference>
<dbReference type="EMBL" id="FOEP01000004">
    <property type="protein sequence ID" value="SEQ13690.1"/>
    <property type="molecule type" value="Genomic_DNA"/>
</dbReference>
<dbReference type="Gene3D" id="3.90.25.10">
    <property type="entry name" value="UDP-galactose 4-epimerase, domain 1"/>
    <property type="match status" value="1"/>
</dbReference>
<feature type="domain" description="NmrA-like" evidence="1">
    <location>
        <begin position="2"/>
        <end position="246"/>
    </location>
</feature>
<keyword evidence="3" id="KW-1185">Reference proteome</keyword>
<protein>
    <submittedName>
        <fullName evidence="2">NAD(P)H dehydrogenase (Quinone)</fullName>
    </submittedName>
</protein>
<sequence>MIAVTGATGQLGHLVIQALLKTTPPASIIAAVRRPEAAADLAALGVTVRHADYSKPETLDTAFAGVDKLLLISSSEIGQRVPQHQAVIDAAAKAGVKLLAYTSILRADKSELGLGAEHKATEAALKASGLNVVLLRHGWYSENYAGSIPMALEHGALIGSAKEGRVSAATRADYAEAAAAVLTSPEDQAGKVYELAGDTGFTMSELAAEVAHQSGKPVVYVDMPKADYEQALIGAGLPAPIAGMLADSDVGVSAGWLYDDSRTLSSLIGRPTTPIAQTVAATLSS</sequence>
<dbReference type="InterPro" id="IPR008030">
    <property type="entry name" value="NmrA-like"/>
</dbReference>
<proteinExistence type="predicted"/>
<organism evidence="2 3">
    <name type="scientific">Thalassovita taeanensis</name>
    <dbReference type="NCBI Taxonomy" id="657014"/>
    <lineage>
        <taxon>Bacteria</taxon>
        <taxon>Pseudomonadati</taxon>
        <taxon>Pseudomonadota</taxon>
        <taxon>Alphaproteobacteria</taxon>
        <taxon>Rhodobacterales</taxon>
        <taxon>Roseobacteraceae</taxon>
        <taxon>Thalassovita</taxon>
    </lineage>
</organism>
<dbReference type="Pfam" id="PF05368">
    <property type="entry name" value="NmrA"/>
    <property type="match status" value="1"/>
</dbReference>
<dbReference type="InterPro" id="IPR052718">
    <property type="entry name" value="NmrA-type_oxidoreductase"/>
</dbReference>
<dbReference type="PANTHER" id="PTHR47129:SF1">
    <property type="entry name" value="NMRA-LIKE DOMAIN-CONTAINING PROTEIN"/>
    <property type="match status" value="1"/>
</dbReference>
<dbReference type="PANTHER" id="PTHR47129">
    <property type="entry name" value="QUINONE OXIDOREDUCTASE 2"/>
    <property type="match status" value="1"/>
</dbReference>
<gene>
    <name evidence="2" type="ORF">SAMN04488092_104183</name>
</gene>